<sequence>MCLRHRRVCSSSPTWKEIQLPSSFGFACSCVLVASVPCADLSICLLNPSFDSIRICNRQIWVSKCEQVARVLSVGSVSDIDLSARLVCVRHVSPSIEDMGGATPLRFPDRFACHRPSNSCVGQATDSNPVFVSEMSFFSKVIVFALGGYAGAYSAQNYDIPKLPSLEELYRAAEDYLRKYKKED</sequence>
<proteinExistence type="predicted"/>
<accession>A0A1I7YPX5</accession>
<protein>
    <submittedName>
        <fullName evidence="2">MICOS complex subunit MIC13</fullName>
    </submittedName>
</protein>
<name>A0A1I7YPX5_9BILA</name>
<dbReference type="InterPro" id="IPR027854">
    <property type="entry name" value="STMP1"/>
</dbReference>
<reference evidence="2" key="1">
    <citation type="submission" date="2016-11" db="UniProtKB">
        <authorList>
            <consortium name="WormBaseParasite"/>
        </authorList>
    </citation>
    <scope>IDENTIFICATION</scope>
</reference>
<organism evidence="1 2">
    <name type="scientific">Steinernema glaseri</name>
    <dbReference type="NCBI Taxonomy" id="37863"/>
    <lineage>
        <taxon>Eukaryota</taxon>
        <taxon>Metazoa</taxon>
        <taxon>Ecdysozoa</taxon>
        <taxon>Nematoda</taxon>
        <taxon>Chromadorea</taxon>
        <taxon>Rhabditida</taxon>
        <taxon>Tylenchina</taxon>
        <taxon>Panagrolaimomorpha</taxon>
        <taxon>Strongyloidoidea</taxon>
        <taxon>Steinernematidae</taxon>
        <taxon>Steinernema</taxon>
    </lineage>
</organism>
<evidence type="ECO:0000313" key="1">
    <source>
        <dbReference type="Proteomes" id="UP000095287"/>
    </source>
</evidence>
<dbReference type="PROSITE" id="PS51257">
    <property type="entry name" value="PROKAR_LIPOPROTEIN"/>
    <property type="match status" value="1"/>
</dbReference>
<dbReference type="WBParaSite" id="L893_g18277.t1">
    <property type="protein sequence ID" value="L893_g18277.t1"/>
    <property type="gene ID" value="L893_g18277"/>
</dbReference>
<dbReference type="Pfam" id="PF15054">
    <property type="entry name" value="DUF4535"/>
    <property type="match status" value="1"/>
</dbReference>
<dbReference type="AlphaFoldDB" id="A0A1I7YPX5"/>
<dbReference type="Proteomes" id="UP000095287">
    <property type="component" value="Unplaced"/>
</dbReference>
<keyword evidence="1" id="KW-1185">Reference proteome</keyword>
<evidence type="ECO:0000313" key="2">
    <source>
        <dbReference type="WBParaSite" id="L893_g18277.t1"/>
    </source>
</evidence>